<dbReference type="Proteomes" id="UP001153332">
    <property type="component" value="Unassembled WGS sequence"/>
</dbReference>
<name>A0ACC2J756_9PEZI</name>
<evidence type="ECO:0000313" key="1">
    <source>
        <dbReference type="EMBL" id="KAJ8123254.1"/>
    </source>
</evidence>
<protein>
    <submittedName>
        <fullName evidence="1">Uncharacterized protein</fullName>
    </submittedName>
</protein>
<organism evidence="1 2">
    <name type="scientific">Lasiodiplodia mahajangana</name>
    <dbReference type="NCBI Taxonomy" id="1108764"/>
    <lineage>
        <taxon>Eukaryota</taxon>
        <taxon>Fungi</taxon>
        <taxon>Dikarya</taxon>
        <taxon>Ascomycota</taxon>
        <taxon>Pezizomycotina</taxon>
        <taxon>Dothideomycetes</taxon>
        <taxon>Dothideomycetes incertae sedis</taxon>
        <taxon>Botryosphaeriales</taxon>
        <taxon>Botryosphaeriaceae</taxon>
        <taxon>Lasiodiplodia</taxon>
    </lineage>
</organism>
<evidence type="ECO:0000313" key="2">
    <source>
        <dbReference type="Proteomes" id="UP001153332"/>
    </source>
</evidence>
<sequence>MDNMGPRYSFDSDPGERAPLDNTFPPSSQRHLAHERPVYDLDGRQPQYQNHDPDPSFAQLRQNRTQAGIFPSSSTQPIPPPHRDPVERTWGYEAYPNSITPGADNFSEAAGGGIPGLAMSVAERHARESGLEAMRATQQQQQQQQPPYPPVYQRTQPQNNLYADASPYAHDQGYHTPDSRMIPSGIHNSPTVNEWIQE</sequence>
<proteinExistence type="predicted"/>
<dbReference type="EMBL" id="JAPUUL010003380">
    <property type="protein sequence ID" value="KAJ8123254.1"/>
    <property type="molecule type" value="Genomic_DNA"/>
</dbReference>
<accession>A0ACC2J756</accession>
<reference evidence="1" key="1">
    <citation type="submission" date="2022-12" db="EMBL/GenBank/DDBJ databases">
        <title>Genome Sequence of Lasiodiplodia mahajangana.</title>
        <authorList>
            <person name="Buettner E."/>
        </authorList>
    </citation>
    <scope>NUCLEOTIDE SEQUENCE</scope>
    <source>
        <strain evidence="1">VT137</strain>
    </source>
</reference>
<comment type="caution">
    <text evidence="1">The sequence shown here is derived from an EMBL/GenBank/DDBJ whole genome shotgun (WGS) entry which is preliminary data.</text>
</comment>
<keyword evidence="2" id="KW-1185">Reference proteome</keyword>
<gene>
    <name evidence="1" type="ORF">O1611_g9639</name>
</gene>